<dbReference type="Proteomes" id="UP001589532">
    <property type="component" value="Unassembled WGS sequence"/>
</dbReference>
<reference evidence="3 4" key="1">
    <citation type="submission" date="2024-09" db="EMBL/GenBank/DDBJ databases">
        <authorList>
            <person name="Sun Q."/>
            <person name="Mori K."/>
        </authorList>
    </citation>
    <scope>NUCLEOTIDE SEQUENCE [LARGE SCALE GENOMIC DNA]</scope>
    <source>
        <strain evidence="3 4">JCM 3143</strain>
    </source>
</reference>
<organism evidence="3 4">
    <name type="scientific">Nonomuraea helvata</name>
    <dbReference type="NCBI Taxonomy" id="37484"/>
    <lineage>
        <taxon>Bacteria</taxon>
        <taxon>Bacillati</taxon>
        <taxon>Actinomycetota</taxon>
        <taxon>Actinomycetes</taxon>
        <taxon>Streptosporangiales</taxon>
        <taxon>Streptosporangiaceae</taxon>
        <taxon>Nonomuraea</taxon>
    </lineage>
</organism>
<evidence type="ECO:0000259" key="2">
    <source>
        <dbReference type="Pfam" id="PF07593"/>
    </source>
</evidence>
<feature type="domain" description="ASPIC/UnbV" evidence="2">
    <location>
        <begin position="569"/>
        <end position="626"/>
    </location>
</feature>
<comment type="caution">
    <text evidence="3">The sequence shown here is derived from an EMBL/GenBank/DDBJ whole genome shotgun (WGS) entry which is preliminary data.</text>
</comment>
<dbReference type="SUPFAM" id="SSF69318">
    <property type="entry name" value="Integrin alpha N-terminal domain"/>
    <property type="match status" value="1"/>
</dbReference>
<dbReference type="Pfam" id="PF07593">
    <property type="entry name" value="UnbV_ASPIC"/>
    <property type="match status" value="1"/>
</dbReference>
<dbReference type="RefSeq" id="WP_344984323.1">
    <property type="nucleotide sequence ID" value="NZ_BAAAXV010000001.1"/>
</dbReference>
<keyword evidence="1" id="KW-0732">Signal</keyword>
<dbReference type="EMBL" id="JBHMBW010000019">
    <property type="protein sequence ID" value="MFB9625778.1"/>
    <property type="molecule type" value="Genomic_DNA"/>
</dbReference>
<gene>
    <name evidence="3" type="ORF">ACFFSA_22065</name>
</gene>
<dbReference type="InterPro" id="IPR013517">
    <property type="entry name" value="FG-GAP"/>
</dbReference>
<keyword evidence="4" id="KW-1185">Reference proteome</keyword>
<evidence type="ECO:0000313" key="3">
    <source>
        <dbReference type="EMBL" id="MFB9625778.1"/>
    </source>
</evidence>
<dbReference type="InterPro" id="IPR027039">
    <property type="entry name" value="Crtac1"/>
</dbReference>
<evidence type="ECO:0000313" key="4">
    <source>
        <dbReference type="Proteomes" id="UP001589532"/>
    </source>
</evidence>
<dbReference type="Gene3D" id="2.130.10.130">
    <property type="entry name" value="Integrin alpha, N-terminal"/>
    <property type="match status" value="1"/>
</dbReference>
<proteinExistence type="predicted"/>
<dbReference type="Pfam" id="PF01839">
    <property type="entry name" value="FG-GAP"/>
    <property type="match status" value="1"/>
</dbReference>
<dbReference type="InterPro" id="IPR028994">
    <property type="entry name" value="Integrin_alpha_N"/>
</dbReference>
<accession>A0ABV5S3V0</accession>
<dbReference type="PANTHER" id="PTHR16026:SF0">
    <property type="entry name" value="CARTILAGE ACIDIC PROTEIN 1"/>
    <property type="match status" value="1"/>
</dbReference>
<dbReference type="InterPro" id="IPR011519">
    <property type="entry name" value="UnbV_ASPIC"/>
</dbReference>
<evidence type="ECO:0000256" key="1">
    <source>
        <dbReference type="ARBA" id="ARBA00022729"/>
    </source>
</evidence>
<protein>
    <submittedName>
        <fullName evidence="3">CRTAC1 family protein</fullName>
    </submittedName>
</protein>
<sequence length="650" mass="69462">MTAAWLRRQLAGVVALALMIAMFVTSRPTFASDGDKERLAGSYGFAPMTIAMPGGAPQKTIRKVNKAYEHISAWISSVGAAIAMNDLDGNGRDDDLVIVDTRTDQVVVTPVPGTGSRYQPFALTYGSLPVNETMAPMGAVPADYNQDGRTDLLVYWWGRTPTLHLQRSTATRLDAAAFEPAELVPGATGAYRGELWNSNVATVADFDGDGRPDIFVGNYFPDGSPVLDNRRDGGVEMNDSLSNAVNGGKDYFFRWTGGTAGDRPTATFSKIDNVLPADVSTGWELGATSLDLDGDALPELLLNNDFGADNLLHNTSTPGKISFSRVKGVRSPVVPKSKTLGNDSFKGMGSDAGDFNHDGVYDFFVSNITTPFGIQESNFQFLSTAKDQAGLRAAFKRGEAPWQDRSAELRTAWSGWGWDPKIEDFDNDGEAEIVQATGFVKGDVNRWPPLQELAASNDGVTRNPKSWPNVTEGGDIAGNQWLAFFAKGDDGRYANLSRQLGLAVPVPTRGIATGDANGDGLIDFAVARQFDAPIYYQNTSKATGSFLGLRLTYDEAASAGPLPAAGSPAIGAQVCVMTPDGRTHLGRVDGGSGHSGKRAHAVHIGLGANVTGPLKVHLTWRDRTGQAREQDLQLSPGWHSIQLGSTAKEK</sequence>
<dbReference type="PANTHER" id="PTHR16026">
    <property type="entry name" value="CARTILAGE ACIDIC PROTEIN 1"/>
    <property type="match status" value="1"/>
</dbReference>
<name>A0ABV5S3V0_9ACTN</name>